<reference evidence="9" key="1">
    <citation type="submission" date="2022-04" db="EMBL/GenBank/DDBJ databases">
        <title>Complete genome of Methanoplanus endosymbiosus DSM 3599.</title>
        <authorList>
            <person name="Chen S.-C."/>
            <person name="You Y.-T."/>
            <person name="Zhou Y.-Z."/>
            <person name="Lai M.-C."/>
        </authorList>
    </citation>
    <scope>NUCLEOTIDE SEQUENCE</scope>
    <source>
        <strain evidence="9">DSM 3599</strain>
    </source>
</reference>
<sequence>MNFIAVLLIAIGLAMDAFAVSISAGVKVPKGSKIRTALIMALVFGLFQALMPVIGWTLGTGFADYVDAWDHWIAFILLSAIGLKMIYEGLSESEGDEERNVTNGVIILILGIATSIDALAVGFTFAFLNEPILIPVLIIGIVTFLFSFAGVIFGEKFRDLIGRKAEILGGLVLIGIGVKILAESLI</sequence>
<feature type="transmembrane region" description="Helical" evidence="8">
    <location>
        <begin position="102"/>
        <end position="126"/>
    </location>
</feature>
<protein>
    <recommendedName>
        <fullName evidence="8">Putative manganese efflux pump MntP</fullName>
    </recommendedName>
</protein>
<evidence type="ECO:0000313" key="9">
    <source>
        <dbReference type="EMBL" id="UUX92746.1"/>
    </source>
</evidence>
<feature type="transmembrane region" description="Helical" evidence="8">
    <location>
        <begin position="165"/>
        <end position="182"/>
    </location>
</feature>
<evidence type="ECO:0000313" key="10">
    <source>
        <dbReference type="Proteomes" id="UP001060368"/>
    </source>
</evidence>
<evidence type="ECO:0000256" key="5">
    <source>
        <dbReference type="ARBA" id="ARBA00023065"/>
    </source>
</evidence>
<comment type="similarity">
    <text evidence="8">Belongs to the MntP (TC 9.B.29) family.</text>
</comment>
<evidence type="ECO:0000256" key="4">
    <source>
        <dbReference type="ARBA" id="ARBA00022989"/>
    </source>
</evidence>
<keyword evidence="7 8" id="KW-0464">Manganese</keyword>
<dbReference type="KEGG" id="mend:L6E24_01050"/>
<keyword evidence="6 8" id="KW-0472">Membrane</keyword>
<keyword evidence="10" id="KW-1185">Reference proteome</keyword>
<evidence type="ECO:0000256" key="3">
    <source>
        <dbReference type="ARBA" id="ARBA00022692"/>
    </source>
</evidence>
<dbReference type="GO" id="GO:0005384">
    <property type="term" value="F:manganese ion transmembrane transporter activity"/>
    <property type="evidence" value="ECO:0007669"/>
    <property type="project" value="UniProtKB-UniRule"/>
</dbReference>
<comment type="subcellular location">
    <subcellularLocation>
        <location evidence="8">Cell membrane</location>
        <topology evidence="8">Multi-pass membrane protein</topology>
    </subcellularLocation>
</comment>
<evidence type="ECO:0000256" key="6">
    <source>
        <dbReference type="ARBA" id="ARBA00023136"/>
    </source>
</evidence>
<feature type="transmembrane region" description="Helical" evidence="8">
    <location>
        <begin position="38"/>
        <end position="59"/>
    </location>
</feature>
<name>A0A9E7TLV2_9EURY</name>
<keyword evidence="5 8" id="KW-0406">Ion transport</keyword>
<dbReference type="InterPro" id="IPR003810">
    <property type="entry name" value="Mntp/YtaF"/>
</dbReference>
<evidence type="ECO:0000256" key="1">
    <source>
        <dbReference type="ARBA" id="ARBA00022448"/>
    </source>
</evidence>
<gene>
    <name evidence="8" type="primary">mntP</name>
    <name evidence="9" type="ORF">L6E24_01050</name>
</gene>
<proteinExistence type="inferred from homology"/>
<dbReference type="Proteomes" id="UP001060368">
    <property type="component" value="Chromosome"/>
</dbReference>
<dbReference type="GO" id="GO:0005886">
    <property type="term" value="C:plasma membrane"/>
    <property type="evidence" value="ECO:0007669"/>
    <property type="project" value="UniProtKB-SubCell"/>
</dbReference>
<organism evidence="9 10">
    <name type="scientific">Methanoplanus endosymbiosus</name>
    <dbReference type="NCBI Taxonomy" id="33865"/>
    <lineage>
        <taxon>Archaea</taxon>
        <taxon>Methanobacteriati</taxon>
        <taxon>Methanobacteriota</taxon>
        <taxon>Stenosarchaea group</taxon>
        <taxon>Methanomicrobia</taxon>
        <taxon>Methanomicrobiales</taxon>
        <taxon>Methanomicrobiaceae</taxon>
        <taxon>Methanoplanus</taxon>
    </lineage>
</organism>
<feature type="transmembrane region" description="Helical" evidence="8">
    <location>
        <begin position="6"/>
        <end position="26"/>
    </location>
</feature>
<feature type="transmembrane region" description="Helical" evidence="8">
    <location>
        <begin position="132"/>
        <end position="153"/>
    </location>
</feature>
<keyword evidence="2 8" id="KW-1003">Cell membrane</keyword>
<keyword evidence="1 8" id="KW-0813">Transport</keyword>
<comment type="function">
    <text evidence="8">Probably functions as a manganese efflux pump.</text>
</comment>
<evidence type="ECO:0000256" key="2">
    <source>
        <dbReference type="ARBA" id="ARBA00022475"/>
    </source>
</evidence>
<feature type="transmembrane region" description="Helical" evidence="8">
    <location>
        <begin position="71"/>
        <end position="90"/>
    </location>
</feature>
<dbReference type="AlphaFoldDB" id="A0A9E7TLV2"/>
<dbReference type="EMBL" id="CP096115">
    <property type="protein sequence ID" value="UUX92746.1"/>
    <property type="molecule type" value="Genomic_DNA"/>
</dbReference>
<keyword evidence="4 8" id="KW-1133">Transmembrane helix</keyword>
<accession>A0A9E7TLV2</accession>
<dbReference type="Pfam" id="PF02659">
    <property type="entry name" value="Mntp"/>
    <property type="match status" value="1"/>
</dbReference>
<evidence type="ECO:0000256" key="8">
    <source>
        <dbReference type="HAMAP-Rule" id="MF_01521"/>
    </source>
</evidence>
<dbReference type="PANTHER" id="PTHR35529">
    <property type="entry name" value="MANGANESE EFFLUX PUMP MNTP-RELATED"/>
    <property type="match status" value="1"/>
</dbReference>
<dbReference type="HAMAP" id="MF_01521">
    <property type="entry name" value="MntP_pump"/>
    <property type="match status" value="1"/>
</dbReference>
<dbReference type="RefSeq" id="WP_257742890.1">
    <property type="nucleotide sequence ID" value="NZ_CP096115.1"/>
</dbReference>
<evidence type="ECO:0000256" key="7">
    <source>
        <dbReference type="ARBA" id="ARBA00023211"/>
    </source>
</evidence>
<dbReference type="GeneID" id="74306239"/>
<keyword evidence="3 8" id="KW-0812">Transmembrane</keyword>
<dbReference type="PANTHER" id="PTHR35529:SF1">
    <property type="entry name" value="MANGANESE EFFLUX PUMP MNTP-RELATED"/>
    <property type="match status" value="1"/>
</dbReference>
<dbReference type="InterPro" id="IPR022929">
    <property type="entry name" value="Put_MntP"/>
</dbReference>